<dbReference type="Pfam" id="PF02515">
    <property type="entry name" value="CoA_transf_3"/>
    <property type="match status" value="1"/>
</dbReference>
<dbReference type="InterPro" id="IPR044855">
    <property type="entry name" value="CoA-Trfase_III_dom3_sf"/>
</dbReference>
<dbReference type="Gene3D" id="3.30.1540.10">
    <property type="entry name" value="formyl-coa transferase, domain 3"/>
    <property type="match status" value="1"/>
</dbReference>
<gene>
    <name evidence="2" type="ORF">HPDFL43_07769</name>
</gene>
<comment type="caution">
    <text evidence="2">The sequence shown here is derived from an EMBL/GenBank/DDBJ whole genome shotgun (WGS) entry which is preliminary data.</text>
</comment>
<evidence type="ECO:0000313" key="3">
    <source>
        <dbReference type="Proteomes" id="UP000004291"/>
    </source>
</evidence>
<dbReference type="GO" id="GO:0016740">
    <property type="term" value="F:transferase activity"/>
    <property type="evidence" value="ECO:0007669"/>
    <property type="project" value="UniProtKB-KW"/>
</dbReference>
<proteinExistence type="predicted"/>
<reference evidence="2 3" key="1">
    <citation type="submission" date="2007-10" db="EMBL/GenBank/DDBJ databases">
        <authorList>
            <person name="Wagner-Dobler I."/>
            <person name="Ferriera S."/>
            <person name="Johnson J."/>
            <person name="Kravitz S."/>
            <person name="Beeson K."/>
            <person name="Sutton G."/>
            <person name="Rogers Y.-H."/>
            <person name="Friedman R."/>
            <person name="Frazier M."/>
            <person name="Venter J.C."/>
        </authorList>
    </citation>
    <scope>NUCLEOTIDE SEQUENCE [LARGE SCALE GENOMIC DNA]</scope>
    <source>
        <strain evidence="2 3">DFL-43</strain>
    </source>
</reference>
<dbReference type="PANTHER" id="PTHR48228">
    <property type="entry name" value="SUCCINYL-COA--D-CITRAMALATE COA-TRANSFERASE"/>
    <property type="match status" value="1"/>
</dbReference>
<accession>A9D913</accession>
<dbReference type="eggNOG" id="COG1804">
    <property type="taxonomic scope" value="Bacteria"/>
</dbReference>
<keyword evidence="3" id="KW-1185">Reference proteome</keyword>
<dbReference type="Proteomes" id="UP000004291">
    <property type="component" value="Chromosome"/>
</dbReference>
<dbReference type="SUPFAM" id="SSF89796">
    <property type="entry name" value="CoA-transferase family III (CaiB/BaiF)"/>
    <property type="match status" value="1"/>
</dbReference>
<dbReference type="STRING" id="411684.HPDFL43_07769"/>
<dbReference type="HOGENOM" id="CLU_033975_5_0_5"/>
<dbReference type="InterPro" id="IPR023606">
    <property type="entry name" value="CoA-Trfase_III_dom_1_sf"/>
</dbReference>
<protein>
    <submittedName>
        <fullName evidence="2">Putative acyl-CoA transferase/carnitine dehydratase</fullName>
    </submittedName>
</protein>
<evidence type="ECO:0000256" key="1">
    <source>
        <dbReference type="SAM" id="MobiDB-lite"/>
    </source>
</evidence>
<dbReference type="PANTHER" id="PTHR48228:SF5">
    <property type="entry name" value="ALPHA-METHYLACYL-COA RACEMASE"/>
    <property type="match status" value="1"/>
</dbReference>
<name>A9D913_HOEPD</name>
<feature type="region of interest" description="Disordered" evidence="1">
    <location>
        <begin position="331"/>
        <end position="350"/>
    </location>
</feature>
<evidence type="ECO:0000313" key="2">
    <source>
        <dbReference type="EMBL" id="EDQ32829.2"/>
    </source>
</evidence>
<organism evidence="2 3">
    <name type="scientific">Hoeflea phototrophica (strain DSM 17068 / NCIMB 14078 / DFL-43)</name>
    <dbReference type="NCBI Taxonomy" id="411684"/>
    <lineage>
        <taxon>Bacteria</taxon>
        <taxon>Pseudomonadati</taxon>
        <taxon>Pseudomonadota</taxon>
        <taxon>Alphaproteobacteria</taxon>
        <taxon>Hyphomicrobiales</taxon>
        <taxon>Rhizobiaceae</taxon>
        <taxon>Hoeflea</taxon>
    </lineage>
</organism>
<dbReference type="RefSeq" id="WP_040449193.1">
    <property type="nucleotide sequence ID" value="NZ_CM002917.1"/>
</dbReference>
<dbReference type="EMBL" id="ABIA03000002">
    <property type="protein sequence ID" value="EDQ32829.2"/>
    <property type="molecule type" value="Genomic_DNA"/>
</dbReference>
<reference evidence="2 3" key="2">
    <citation type="submission" date="2012-06" db="EMBL/GenBank/DDBJ databases">
        <authorList>
            <person name="Fiebig A."/>
        </authorList>
    </citation>
    <scope>NUCLEOTIDE SEQUENCE [LARGE SCALE GENOMIC DNA]</scope>
    <source>
        <strain evidence="2 3">DFL-43</strain>
    </source>
</reference>
<dbReference type="InterPro" id="IPR003673">
    <property type="entry name" value="CoA-Trfase_fam_III"/>
</dbReference>
<dbReference type="Gene3D" id="3.40.50.10540">
    <property type="entry name" value="Crotonobetainyl-coa:carnitine coa-transferase, domain 1"/>
    <property type="match status" value="1"/>
</dbReference>
<dbReference type="InterPro" id="IPR050509">
    <property type="entry name" value="CoA-transferase_III"/>
</dbReference>
<dbReference type="OrthoDB" id="9806585at2"/>
<keyword evidence="2" id="KW-0808">Transferase</keyword>
<dbReference type="AlphaFoldDB" id="A9D913"/>
<sequence length="367" mass="38672">MLEGLRVIEIEGLGPAPFAAMLLADLGAEVIVVHRKNGSPAPGMPDRSLIDRGKQSIELDLKDAGDVKLFRRLIARAEALIEGFRPGVMERLGLGPEDLKPLNPDLIYGRMTGWGQFGPRAQTAGHDLNYIGISGAAWYAANPGEPPFAPPTLVGDIGGGALYLAVGVLAGVLAARGGRGGCVVDAAIVDGSAHMMNLLMALAQGGGLSMQRGKSLLDGPHWSRCYASGCGGFVSVQCLEPKFYAEFLARLGLSEDPVFAAQFDPDAWPRQSAVLAGIFAAQPRSHWEAVFEGSDACVAPALDPLQSARDPHMKARGVWHDIDGALQAAPAPRFSTRPDATPGPVPARGEHGDAIRAWLEAEPTNVK</sequence>